<evidence type="ECO:0000256" key="1">
    <source>
        <dbReference type="SAM" id="MobiDB-lite"/>
    </source>
</evidence>
<reference evidence="2" key="1">
    <citation type="submission" date="2020-09" db="EMBL/GenBank/DDBJ databases">
        <title>Complete Genome Sequence of mouse commensal type strain Neisseria musculi.</title>
        <authorList>
            <person name="Thapa E."/>
            <person name="Aluvathingal J."/>
            <person name="Nadendla S."/>
            <person name="Mehta A."/>
            <person name="Tettelin H."/>
            <person name="Weyand N.J."/>
        </authorList>
    </citation>
    <scope>NUCLEOTIDE SEQUENCE [LARGE SCALE GENOMIC DNA]</scope>
    <source>
        <strain evidence="2">NW831</strain>
    </source>
</reference>
<proteinExistence type="predicted"/>
<feature type="region of interest" description="Disordered" evidence="1">
    <location>
        <begin position="1"/>
        <end position="49"/>
    </location>
</feature>
<feature type="region of interest" description="Disordered" evidence="1">
    <location>
        <begin position="93"/>
        <end position="128"/>
    </location>
</feature>
<dbReference type="AlphaFoldDB" id="A0A7H1MFI9"/>
<dbReference type="Proteomes" id="UP000516412">
    <property type="component" value="Plasmid unnamed"/>
</dbReference>
<keyword evidence="2" id="KW-0614">Plasmid</keyword>
<evidence type="ECO:0000313" key="3">
    <source>
        <dbReference type="Proteomes" id="UP000516412"/>
    </source>
</evidence>
<sequence>MYSERMNDGIERDPEQYFRRYNPKYPERGGAKKHRSGETPTERKAALTAQRERWEKLHNAHIDRHLPKTTLLEASRNHRAKISMKSLAEQGIDRQAAAKMTPSESAAMHRKAAADRAAQQAIDSIRAF</sequence>
<geneLocation type="plasmid" evidence="2 3">
    <name>unnamed</name>
</geneLocation>
<organism evidence="2 3">
    <name type="scientific">Neisseria musculi</name>
    <dbReference type="NCBI Taxonomy" id="1815583"/>
    <lineage>
        <taxon>Bacteria</taxon>
        <taxon>Pseudomonadati</taxon>
        <taxon>Pseudomonadota</taxon>
        <taxon>Betaproteobacteria</taxon>
        <taxon>Neisseriales</taxon>
        <taxon>Neisseriaceae</taxon>
        <taxon>Neisseria</taxon>
    </lineage>
</organism>
<evidence type="ECO:0000313" key="2">
    <source>
        <dbReference type="EMBL" id="QNT60404.1"/>
    </source>
</evidence>
<gene>
    <name evidence="2" type="ORF">H7A79_2792</name>
</gene>
<dbReference type="EMBL" id="CP060415">
    <property type="protein sequence ID" value="QNT60404.1"/>
    <property type="molecule type" value="Genomic_DNA"/>
</dbReference>
<feature type="compositionally biased region" description="Basic and acidic residues" evidence="1">
    <location>
        <begin position="25"/>
        <end position="49"/>
    </location>
</feature>
<feature type="compositionally biased region" description="Basic and acidic residues" evidence="1">
    <location>
        <begin position="1"/>
        <end position="18"/>
    </location>
</feature>
<feature type="compositionally biased region" description="Low complexity" evidence="1">
    <location>
        <begin position="115"/>
        <end position="128"/>
    </location>
</feature>
<accession>A0A7H1MFI9</accession>
<protein>
    <submittedName>
        <fullName evidence="2">Uncharacterized protein</fullName>
    </submittedName>
</protein>
<name>A0A7H1MFI9_9NEIS</name>
<dbReference type="KEGG" id="nmus:H7A79_2792"/>
<keyword evidence="3" id="KW-1185">Reference proteome</keyword>
<dbReference type="Gene3D" id="3.30.930.30">
    <property type="match status" value="1"/>
</dbReference>